<dbReference type="SMART" id="SM00303">
    <property type="entry name" value="GPS"/>
    <property type="match status" value="1"/>
</dbReference>
<reference evidence="9" key="1">
    <citation type="submission" date="2025-08" db="UniProtKB">
        <authorList>
            <consortium name="RefSeq"/>
        </authorList>
    </citation>
    <scope>IDENTIFICATION</scope>
</reference>
<protein>
    <submittedName>
        <fullName evidence="9">Uncharacterized protein LOC110988924</fullName>
    </submittedName>
</protein>
<evidence type="ECO:0000256" key="3">
    <source>
        <dbReference type="ARBA" id="ARBA00022989"/>
    </source>
</evidence>
<dbReference type="InterPro" id="IPR013783">
    <property type="entry name" value="Ig-like_fold"/>
</dbReference>
<evidence type="ECO:0000259" key="7">
    <source>
        <dbReference type="Pfam" id="PF02010"/>
    </source>
</evidence>
<evidence type="ECO:0000313" key="9">
    <source>
        <dbReference type="RefSeq" id="XP_022108597.1"/>
    </source>
</evidence>
<feature type="domain" description="PKD/REJ-like" evidence="7">
    <location>
        <begin position="1218"/>
        <end position="1656"/>
    </location>
</feature>
<feature type="region of interest" description="Disordered" evidence="5">
    <location>
        <begin position="2112"/>
        <end position="2141"/>
    </location>
</feature>
<dbReference type="Pfam" id="PF02010">
    <property type="entry name" value="REJ"/>
    <property type="match status" value="1"/>
</dbReference>
<dbReference type="InterPro" id="IPR002859">
    <property type="entry name" value="PKD/REJ-like"/>
</dbReference>
<gene>
    <name evidence="9" type="primary">LOC110988924</name>
</gene>
<comment type="subcellular location">
    <subcellularLocation>
        <location evidence="1">Membrane</location>
    </subcellularLocation>
</comment>
<keyword evidence="2 6" id="KW-0812">Transmembrane</keyword>
<evidence type="ECO:0000313" key="8">
    <source>
        <dbReference type="Proteomes" id="UP000694845"/>
    </source>
</evidence>
<evidence type="ECO:0000256" key="4">
    <source>
        <dbReference type="ARBA" id="ARBA00023136"/>
    </source>
</evidence>
<evidence type="ECO:0000256" key="6">
    <source>
        <dbReference type="SAM" id="Phobius"/>
    </source>
</evidence>
<dbReference type="GeneID" id="110988924"/>
<dbReference type="Gene3D" id="2.60.220.50">
    <property type="match status" value="1"/>
</dbReference>
<sequence>MGSDLEEFYDFCVEFVDLPWGEPDAPVCSDGWWATFLFQTEFDFHLDTDEEAGPGIAPQPSSPEEESRTRLFDSVVEILYRQLGGDPYLVCETFGSLLLADTADVWEFGKSMARNIFNSFFSSETLSDKCLRYYRNESSSGISPSGFMVFDESERLISELSGQFRNGSDFCNFILSFEDGQERWSSVVAAAVDGAFNIMNDVSLCNSSLHILLGSDGLATFRNVTGYEQVNAFCAYLRDSFNERINVTDFELQLPANFNITTYKPADGEFLPGVTVQDIVSLAGALFTTNKFNESMILACNRLSPLLNDQVFAGLGHFASLCDAINQGNIHSAVSQCEQLLVPQVYGADYPLALRHVDFGQLLLETILPAFNYVPRFEQDVICPAIETVLNSDTSPQALATIAINGLLRSGIEYGAGICQDIEGVLNYLAPDISWLGDPSDPSYDAVLAQEQLQSRLEYQRFFYGLFDFASTLAGFESYELMCAALIDAVADPGTFDALIDLIRERAFSYLTDENECKIAVEATMSFINLASPETASSNLLYQVTGYYSPQAFCIASAAAFRGETSSEQDTCLGILDCAGVCNGEAANDCAGVCGGSAVRDCASVCNGAATINSCNLCVGGVTGRRQNFGQDRCGTCWSDTDYRITWDCHGTCNGTAFLDACKECVGGETGKPANYNHEHIDCRGVCKGNWMEDDCGFCEPFDESSFVANKYMDCNGDCFTPGATSNRAELNQCNVCYGGNTGLNETSGINECGQCLSDPSADESSCAGCDGVPNSGQVNDACGVCGGTGTTCFGVGWVIPNLVNENSQTQLEVYGAGFEESSSLVCIFEDSEGTQTSSATQYEDYVKLTCNVPSLAAGDYRVKVERDGLISDSIYGDLTVQAEINILTVSPSELTINSSVDTITITATAEEGAFTAVKAASVVPSLIIEGDYNAIVQGSFDDSSDSVMYFSIPMPSSSMRVTFWPSLNGVERLNTPDGAGFEATAYAPAPEFTEAYFASTGAAVLIRFSSGVNFDDFNGCEDVFEDTSKLGSYASCRWVGSRTMFIILGFGDNLLAVGDELVIKTDSIKAFRETYSRYVVGSRSVAGPANPVVPTVVLYGKQRITSCGRIKMSGRQTQGGAGRDMVYSWAVSSQGETSALEAVLSGETGADLVAAGSLMDAETIYTFSLTTQNFLGESDTATMNVSRSALAVPEVTITVKGVDPENVFISDSFDLTAEVTFYSDCVPPGDTVFFWAVDNEDIPLNLKTINRRTLHVDPNTLPGDTTVTFTVAIYKSSDPSNNMTQSFSVQTRYSDLIPIIFGGSELTVGRDSGMLTLDGSGSFDPDQVAVNMEYEWLCSQVTDSTACWSYKEGEAGTQFPSAEAAALSVLSIPASAMQADKTYEFTLVVSKLTRSASISVRVTALNGNPPKVDISTMFDERVLSEDSLSLKANIYHDQPLTSYVWEMVGTDEGYAFLDLSDSNNLDSPASLFPFSNSNGSISFLTIKAGKLTAGSTYQVQLTATTEDGQYGIAKVQFTVVSGVTSCIFSLNSVSSYTELETVVYTVEKCVADESAYPLSYRVFLVSGGRRQTVTSQTNDPAIEGVGKAATEEGSSSNTFAAEVCDAYNSCSFFYHTVSVSVIQECSAAFFAQLLEELVTVEKYKQNYVNAFVNFNEVQSKCANSTDSRRRRRSVSTTDTTTDEASEQLSLVLSSIESSVMDTTSAQLLIDQCNYINTADLAPADKSVFIGVLVDLVAVFQDAGETVPDDSASIVLDKATEIRRSLNATHYANVIATITTLTDSLSQAQLSQLELGAVALETTSSAMTSSVQRAIPNGIFRSKSSGGNAVDFGSALASRFSADWACSTGSCSGVTVSFEHWETGQDEFSLTAADQARVAADITDIKLLDPSSGEELTIANLTERISITLSVTLPQAGKTYECHYWDTVGQAWSNDGLETVLNASSSSEVECLTDHLTAFTLLTVDEPTSDSPTVATDQVTDATTSPPTVHYVTTVDAGPVDVPEDNNSSTTIIIVVVCVVVAVALLVVIGAIVIVKAKKKSKVAASDPNMNGTDAEAPRQPEEAVPARPEQWASQRPTTPRRSPSPQQAPVLQQQQQVQVVTVPVALETAPLHSLPPPASPHLVADMEDTAPPPVYIPPTQSLDITLPITDVS</sequence>
<evidence type="ECO:0000256" key="2">
    <source>
        <dbReference type="ARBA" id="ARBA00022692"/>
    </source>
</evidence>
<evidence type="ECO:0000256" key="5">
    <source>
        <dbReference type="SAM" id="MobiDB-lite"/>
    </source>
</evidence>
<proteinExistence type="predicted"/>
<feature type="transmembrane region" description="Helical" evidence="6">
    <location>
        <begin position="2012"/>
        <end position="2035"/>
    </location>
</feature>
<feature type="region of interest" description="Disordered" evidence="5">
    <location>
        <begin position="2043"/>
        <end position="2094"/>
    </location>
</feature>
<keyword evidence="4 6" id="KW-0472">Membrane</keyword>
<accession>A0A8B7ZU36</accession>
<dbReference type="RefSeq" id="XP_022108597.1">
    <property type="nucleotide sequence ID" value="XM_022252905.1"/>
</dbReference>
<dbReference type="InterPro" id="IPR000203">
    <property type="entry name" value="GPS"/>
</dbReference>
<dbReference type="InterPro" id="IPR046338">
    <property type="entry name" value="GAIN_dom_sf"/>
</dbReference>
<dbReference type="OrthoDB" id="10068766at2759"/>
<evidence type="ECO:0000256" key="1">
    <source>
        <dbReference type="ARBA" id="ARBA00004370"/>
    </source>
</evidence>
<feature type="compositionally biased region" description="Low complexity" evidence="5">
    <location>
        <begin position="2074"/>
        <end position="2094"/>
    </location>
</feature>
<organism evidence="8 9">
    <name type="scientific">Acanthaster planci</name>
    <name type="common">Crown-of-thorns starfish</name>
    <dbReference type="NCBI Taxonomy" id="133434"/>
    <lineage>
        <taxon>Eukaryota</taxon>
        <taxon>Metazoa</taxon>
        <taxon>Echinodermata</taxon>
        <taxon>Eleutherozoa</taxon>
        <taxon>Asterozoa</taxon>
        <taxon>Asteroidea</taxon>
        <taxon>Valvatacea</taxon>
        <taxon>Valvatida</taxon>
        <taxon>Acanthasteridae</taxon>
        <taxon>Acanthaster</taxon>
    </lineage>
</organism>
<keyword evidence="8" id="KW-1185">Reference proteome</keyword>
<keyword evidence="3 6" id="KW-1133">Transmembrane helix</keyword>
<dbReference type="KEGG" id="aplc:110988924"/>
<dbReference type="GO" id="GO:0016020">
    <property type="term" value="C:membrane"/>
    <property type="evidence" value="ECO:0007669"/>
    <property type="project" value="UniProtKB-SubCell"/>
</dbReference>
<dbReference type="Gene3D" id="2.60.40.10">
    <property type="entry name" value="Immunoglobulins"/>
    <property type="match status" value="1"/>
</dbReference>
<dbReference type="Proteomes" id="UP000694845">
    <property type="component" value="Unplaced"/>
</dbReference>
<name>A0A8B7ZU36_ACAPL</name>